<dbReference type="RefSeq" id="WP_263542191.1">
    <property type="nucleotide sequence ID" value="NZ_JAOVZO020000018.1"/>
</dbReference>
<protein>
    <submittedName>
        <fullName evidence="1">Uncharacterized protein</fullName>
    </submittedName>
</protein>
<dbReference type="Proteomes" id="UP001139971">
    <property type="component" value="Unassembled WGS sequence"/>
</dbReference>
<evidence type="ECO:0000313" key="1">
    <source>
        <dbReference type="EMBL" id="MDC8014594.1"/>
    </source>
</evidence>
<accession>A0A9X4BLS9</accession>
<proteinExistence type="predicted"/>
<comment type="caution">
    <text evidence="1">The sequence shown here is derived from an EMBL/GenBank/DDBJ whole genome shotgun (WGS) entry which is preliminary data.</text>
</comment>
<keyword evidence="2" id="KW-1185">Reference proteome</keyword>
<dbReference type="EMBL" id="JAOVZO020000018">
    <property type="protein sequence ID" value="MDC8014594.1"/>
    <property type="molecule type" value="Genomic_DNA"/>
</dbReference>
<evidence type="ECO:0000313" key="2">
    <source>
        <dbReference type="Proteomes" id="UP001139971"/>
    </source>
</evidence>
<sequence>MLIVKDGLGRAFDLDANTPLSDTLRALSQSRGVGIGDALVALYNYLHGALAQNSALAKAAAAALTKAETDDATLTAILDGALGKFLLDREGGNPLPVPRTLASAGAPLAYALDAKKTIAAKTGDVTLSFAPTAGATAQIAVLRGPSPSVDPPLALPAGDALLRFSLSGEVDVEGSFKVPFNGGSGAGSAGAGASVEIDALFQWPATTTVAGALVESVGGLASPWDLDVVAADLAPVDAGGECRGLRRLAFDLTGDLHLTGTVGLGRSWRYVDKNFAQGVDLNATLGVQADLSLGWSRNGAFRLTVERASDGSVAIGVHRTDGTQGTFGADLTAGLVVTGLGQAAQPIVDDLFPDATGLMQKLRAWSAPGTMLVDRLLAQIGSDDPAVAALAQLLLGRTTSGEAQTQIRDLILAEIKEQVNTYVPFWKQLSQPTALAAQLSAALARRFGAEGDAAALIAQQLQKWLAPALTKAYQDFSAAMTTLATDASNTLAPLLAAFGKIGEDVAALTKAIDADASAVVTPALRLMQRYEAIRAQVLDAVTAASKLKLGLGLKLAYSRTTNDTAEVSFRVAQVTDRTRLVYRSLVTGRLDAAWGVLQAAIDAGEIVALDGAFTSAIARSRSLDLSLSFGDASIAWDASSASSATITVEANGMLSVGQGRFTSSNVAKAFGRSSGASFGGTLDVAAALAHPAAALPVAFGFALNYQDKRMQPSELATYLRSLQRVGGGAALFGDDAVRAALAQYGAAPADARVDTVVNLDAATLQRVFDLTTTSNGRARILATARAALFAAGAARDTGVAVLTALAGGTNPAAIAQVLADLADLDAFAIGQRYGAKTGQTLPTTSGADQRVYQDVRNINGLAAGLVDALTALAGAPALFVAAQAQTGDPAAQATRYARALDGVNTRVNAGIGAWFEQFGQTDQAPSFAVALLASLAQLADLPAPLLVPVAQVRSAAGTLRVLAF</sequence>
<dbReference type="AlphaFoldDB" id="A0A9X4BLS9"/>
<reference evidence="1" key="1">
    <citation type="submission" date="2023-02" db="EMBL/GenBank/DDBJ databases">
        <title>Tahibacter soli sp. nov. isolated from soil.</title>
        <authorList>
            <person name="Baek J.H."/>
            <person name="Lee J.K."/>
            <person name="Choi D.G."/>
            <person name="Jeon C.O."/>
        </authorList>
    </citation>
    <scope>NUCLEOTIDE SEQUENCE</scope>
    <source>
        <strain evidence="1">BL</strain>
    </source>
</reference>
<name>A0A9X4BLS9_9GAMM</name>
<organism evidence="1 2">
    <name type="scientific">Tahibacter soli</name>
    <dbReference type="NCBI Taxonomy" id="2983605"/>
    <lineage>
        <taxon>Bacteria</taxon>
        <taxon>Pseudomonadati</taxon>
        <taxon>Pseudomonadota</taxon>
        <taxon>Gammaproteobacteria</taxon>
        <taxon>Lysobacterales</taxon>
        <taxon>Rhodanobacteraceae</taxon>
        <taxon>Tahibacter</taxon>
    </lineage>
</organism>
<gene>
    <name evidence="1" type="ORF">OD750_018770</name>
</gene>